<dbReference type="PATRIC" id="fig|1117379.3.peg.263"/>
<evidence type="ECO:0000313" key="2">
    <source>
        <dbReference type="EMBL" id="EKN71489.1"/>
    </source>
</evidence>
<keyword evidence="3" id="KW-1185">Reference proteome</keyword>
<reference evidence="2 3" key="1">
    <citation type="journal article" date="2012" name="Front. Microbiol.">
        <title>Redundancy and modularity in membrane-associated dissimilatory nitrate reduction in Bacillus.</title>
        <authorList>
            <person name="Heylen K."/>
            <person name="Keltjens J."/>
        </authorList>
    </citation>
    <scope>NUCLEOTIDE SEQUENCE [LARGE SCALE GENOMIC DNA]</scope>
    <source>
        <strain evidence="3">LMG 21833T</strain>
    </source>
</reference>
<evidence type="ECO:0000313" key="3">
    <source>
        <dbReference type="Proteomes" id="UP000006316"/>
    </source>
</evidence>
<sequence>MNFQIMFYGGIAGAILSLILSIIVFIKFNISEAFEDLTGFSIHKWVKKLQQRRRSRQEQFNKPITREIQPRRDVELEAVVTGGADATELLAEAAAVETSDAASTELLTEAAASTELLAEAAIDETELLASDAAATELLSVESDETELLNEEAEETTILSEPVLTSYFIKERDVVIVHTDATI</sequence>
<keyword evidence="1" id="KW-0812">Transmembrane</keyword>
<comment type="caution">
    <text evidence="2">The sequence shown here is derived from an EMBL/GenBank/DDBJ whole genome shotgun (WGS) entry which is preliminary data.</text>
</comment>
<evidence type="ECO:0000256" key="1">
    <source>
        <dbReference type="SAM" id="Phobius"/>
    </source>
</evidence>
<dbReference type="STRING" id="1117379.BABA_01270"/>
<feature type="transmembrane region" description="Helical" evidence="1">
    <location>
        <begin position="6"/>
        <end position="26"/>
    </location>
</feature>
<keyword evidence="1" id="KW-1133">Transmembrane helix</keyword>
<dbReference type="RefSeq" id="WP_007083297.1">
    <property type="nucleotide sequence ID" value="NZ_AJLS01000007.1"/>
</dbReference>
<dbReference type="eggNOG" id="ENOG502ZNEF">
    <property type="taxonomic scope" value="Bacteria"/>
</dbReference>
<gene>
    <name evidence="2" type="ORF">BABA_01270</name>
</gene>
<dbReference type="Proteomes" id="UP000006316">
    <property type="component" value="Unassembled WGS sequence"/>
</dbReference>
<keyword evidence="1" id="KW-0472">Membrane</keyword>
<name>K6DT34_9BACI</name>
<accession>K6DT34</accession>
<dbReference type="AlphaFoldDB" id="K6DT34"/>
<dbReference type="EMBL" id="AJLS01000007">
    <property type="protein sequence ID" value="EKN71489.1"/>
    <property type="molecule type" value="Genomic_DNA"/>
</dbReference>
<protein>
    <submittedName>
        <fullName evidence="2">Uncharacterized protein</fullName>
    </submittedName>
</protein>
<dbReference type="OrthoDB" id="2850022at2"/>
<proteinExistence type="predicted"/>
<organism evidence="2 3">
    <name type="scientific">Neobacillus bataviensis LMG 21833</name>
    <dbReference type="NCBI Taxonomy" id="1117379"/>
    <lineage>
        <taxon>Bacteria</taxon>
        <taxon>Bacillati</taxon>
        <taxon>Bacillota</taxon>
        <taxon>Bacilli</taxon>
        <taxon>Bacillales</taxon>
        <taxon>Bacillaceae</taxon>
        <taxon>Neobacillus</taxon>
    </lineage>
</organism>